<dbReference type="PANTHER" id="PTHR16184">
    <property type="entry name" value="ELONGATOR COMPLEX PROTEIN 6"/>
    <property type="match status" value="1"/>
</dbReference>
<keyword evidence="4" id="KW-1185">Reference proteome</keyword>
<comment type="similarity">
    <text evidence="2">Belongs to the ELP6 family.</text>
</comment>
<reference evidence="3 4" key="1">
    <citation type="journal article" date="2017" name="Nature">
        <title>The Apostasia genome and the evolution of orchids.</title>
        <authorList>
            <person name="Zhang G.Q."/>
            <person name="Liu K.W."/>
            <person name="Li Z."/>
            <person name="Lohaus R."/>
            <person name="Hsiao Y.Y."/>
            <person name="Niu S.C."/>
            <person name="Wang J.Y."/>
            <person name="Lin Y.C."/>
            <person name="Xu Q."/>
            <person name="Chen L.J."/>
            <person name="Yoshida K."/>
            <person name="Fujiwara S."/>
            <person name="Wang Z.W."/>
            <person name="Zhang Y.Q."/>
            <person name="Mitsuda N."/>
            <person name="Wang M."/>
            <person name="Liu G.H."/>
            <person name="Pecoraro L."/>
            <person name="Huang H.X."/>
            <person name="Xiao X.J."/>
            <person name="Lin M."/>
            <person name="Wu X.Y."/>
            <person name="Wu W.L."/>
            <person name="Chen Y.Y."/>
            <person name="Chang S.B."/>
            <person name="Sakamoto S."/>
            <person name="Ohme-Takagi M."/>
            <person name="Yagi M."/>
            <person name="Zeng S.J."/>
            <person name="Shen C.Y."/>
            <person name="Yeh C.M."/>
            <person name="Luo Y.B."/>
            <person name="Tsai W.C."/>
            <person name="Van de Peer Y."/>
            <person name="Liu Z.J."/>
        </authorList>
    </citation>
    <scope>NUCLEOTIDE SEQUENCE [LARGE SCALE GENOMIC DNA]</scope>
    <source>
        <strain evidence="4">cv. Shenzhen</strain>
        <tissue evidence="3">Stem</tissue>
    </source>
</reference>
<dbReference type="AlphaFoldDB" id="A0A2I0BGJ2"/>
<dbReference type="Pfam" id="PF09807">
    <property type="entry name" value="ELP6"/>
    <property type="match status" value="1"/>
</dbReference>
<gene>
    <name evidence="3" type="primary">ELP6</name>
    <name evidence="3" type="ORF">AXF42_Ash003580</name>
</gene>
<comment type="pathway">
    <text evidence="1">tRNA modification; 5-methoxycarbonylmethyl-2-thiouridine-tRNA biosynthesis.</text>
</comment>
<dbReference type="GO" id="GO:0002098">
    <property type="term" value="P:tRNA wobble uridine modification"/>
    <property type="evidence" value="ECO:0007669"/>
    <property type="project" value="InterPro"/>
</dbReference>
<dbReference type="GO" id="GO:0033588">
    <property type="term" value="C:elongator holoenzyme complex"/>
    <property type="evidence" value="ECO:0007669"/>
    <property type="project" value="InterPro"/>
</dbReference>
<dbReference type="Gene3D" id="3.40.50.300">
    <property type="entry name" value="P-loop containing nucleotide triphosphate hydrolases"/>
    <property type="match status" value="1"/>
</dbReference>
<evidence type="ECO:0000256" key="2">
    <source>
        <dbReference type="ARBA" id="ARBA00008837"/>
    </source>
</evidence>
<evidence type="ECO:0000313" key="3">
    <source>
        <dbReference type="EMBL" id="PKA66923.1"/>
    </source>
</evidence>
<dbReference type="EMBL" id="KZ451885">
    <property type="protein sequence ID" value="PKA66923.1"/>
    <property type="molecule type" value="Genomic_DNA"/>
</dbReference>
<dbReference type="PANTHER" id="PTHR16184:SF6">
    <property type="entry name" value="ELONGATOR COMPLEX PROTEIN 6"/>
    <property type="match status" value="1"/>
</dbReference>
<dbReference type="InterPro" id="IPR018627">
    <property type="entry name" value="ELP6"/>
</dbReference>
<dbReference type="STRING" id="1088818.A0A2I0BGJ2"/>
<sequence length="245" mass="27078">MNQTSNLLDEALGLGDPCCAGALSPERIVLIEDCVETSGAFVLHHLVKRALSPVGGVVLFLALAHPFTHYDRILKKLGCNLSIQKDNNRLYFLDMLGIEFPDEMQWDAIEDGLVKMYSKIQGAIEGCSSSDQSCGHISIVIDDLSILEIAARGSVNHDCSLVILNHEDIYQDKEAPKLLSHLLYLAHFIVKAEPLVTGLAVDVHGQLTILKKGNIQNNIYTERARNFHFQVKENGVELFLPGSRC</sequence>
<evidence type="ECO:0000313" key="4">
    <source>
        <dbReference type="Proteomes" id="UP000236161"/>
    </source>
</evidence>
<dbReference type="Proteomes" id="UP000236161">
    <property type="component" value="Unassembled WGS sequence"/>
</dbReference>
<proteinExistence type="inferred from homology"/>
<organism evidence="3 4">
    <name type="scientific">Apostasia shenzhenica</name>
    <dbReference type="NCBI Taxonomy" id="1088818"/>
    <lineage>
        <taxon>Eukaryota</taxon>
        <taxon>Viridiplantae</taxon>
        <taxon>Streptophyta</taxon>
        <taxon>Embryophyta</taxon>
        <taxon>Tracheophyta</taxon>
        <taxon>Spermatophyta</taxon>
        <taxon>Magnoliopsida</taxon>
        <taxon>Liliopsida</taxon>
        <taxon>Asparagales</taxon>
        <taxon>Orchidaceae</taxon>
        <taxon>Apostasioideae</taxon>
        <taxon>Apostasia</taxon>
    </lineage>
</organism>
<dbReference type="CDD" id="cd19495">
    <property type="entry name" value="Elp6"/>
    <property type="match status" value="1"/>
</dbReference>
<evidence type="ECO:0000256" key="1">
    <source>
        <dbReference type="ARBA" id="ARBA00005043"/>
    </source>
</evidence>
<dbReference type="OrthoDB" id="9995306at2759"/>
<name>A0A2I0BGJ2_9ASPA</name>
<dbReference type="UniPathway" id="UPA00988"/>
<accession>A0A2I0BGJ2</accession>
<dbReference type="InterPro" id="IPR027417">
    <property type="entry name" value="P-loop_NTPase"/>
</dbReference>
<protein>
    <submittedName>
        <fullName evidence="3">Elongator complex protein 6</fullName>
    </submittedName>
</protein>